<keyword evidence="2" id="KW-1185">Reference proteome</keyword>
<reference evidence="1 2" key="1">
    <citation type="submission" date="2009-01" db="EMBL/GenBank/DDBJ databases">
        <authorList>
            <person name="Fulton L."/>
            <person name="Clifton S."/>
            <person name="Fulton B."/>
            <person name="Xu J."/>
            <person name="Minx P."/>
            <person name="Pepin K.H."/>
            <person name="Johnson M."/>
            <person name="Bhonagiri V."/>
            <person name="Nash W.E."/>
            <person name="Mardis E.R."/>
            <person name="Wilson R.K."/>
        </authorList>
    </citation>
    <scope>NUCLEOTIDE SEQUENCE [LARGE SCALE GENOMIC DNA]</scope>
    <source>
        <strain evidence="1 2">DSM 5476</strain>
    </source>
</reference>
<dbReference type="AlphaFoldDB" id="C0EAN1"/>
<organism evidence="1 2">
    <name type="scientific">[Clostridium] methylpentosum DSM 5476</name>
    <dbReference type="NCBI Taxonomy" id="537013"/>
    <lineage>
        <taxon>Bacteria</taxon>
        <taxon>Bacillati</taxon>
        <taxon>Bacillota</taxon>
        <taxon>Clostridia</taxon>
        <taxon>Eubacteriales</taxon>
        <taxon>Oscillospiraceae</taxon>
        <taxon>Oscillospiraceae incertae sedis</taxon>
    </lineage>
</organism>
<evidence type="ECO:0000313" key="1">
    <source>
        <dbReference type="EMBL" id="EEG31448.1"/>
    </source>
</evidence>
<protein>
    <submittedName>
        <fullName evidence="1">Uncharacterized protein</fullName>
    </submittedName>
</protein>
<gene>
    <name evidence="1" type="ORF">CLOSTMETH_00894</name>
</gene>
<proteinExistence type="predicted"/>
<name>C0EAN1_9FIRM</name>
<dbReference type="STRING" id="537013.CLOSTMETH_00894"/>
<dbReference type="HOGENOM" id="CLU_3006130_0_0_9"/>
<comment type="caution">
    <text evidence="1">The sequence shown here is derived from an EMBL/GenBank/DDBJ whole genome shotgun (WGS) entry which is preliminary data.</text>
</comment>
<sequence>MFTVGSWAAIEILSFSRKVLSKFLSSFFYIKDFSSILRCEHDIGKFKGTRVDYIGS</sequence>
<evidence type="ECO:0000313" key="2">
    <source>
        <dbReference type="Proteomes" id="UP000003340"/>
    </source>
</evidence>
<reference evidence="1 2" key="2">
    <citation type="submission" date="2009-02" db="EMBL/GenBank/DDBJ databases">
        <title>Draft genome sequence of Clostridium methylpentosum (DSM 5476).</title>
        <authorList>
            <person name="Sudarsanam P."/>
            <person name="Ley R."/>
            <person name="Guruge J."/>
            <person name="Turnbaugh P.J."/>
            <person name="Mahowald M."/>
            <person name="Liep D."/>
            <person name="Gordon J."/>
        </authorList>
    </citation>
    <scope>NUCLEOTIDE SEQUENCE [LARGE SCALE GENOMIC DNA]</scope>
    <source>
        <strain evidence="1 2">DSM 5476</strain>
    </source>
</reference>
<dbReference type="Proteomes" id="UP000003340">
    <property type="component" value="Unassembled WGS sequence"/>
</dbReference>
<dbReference type="EMBL" id="ACEC01000034">
    <property type="protein sequence ID" value="EEG31448.1"/>
    <property type="molecule type" value="Genomic_DNA"/>
</dbReference>
<accession>C0EAN1</accession>